<protein>
    <submittedName>
        <fullName evidence="1">Uncharacterized protein</fullName>
    </submittedName>
</protein>
<organism evidence="1 2">
    <name type="scientific">Coptis chinensis</name>
    <dbReference type="NCBI Taxonomy" id="261450"/>
    <lineage>
        <taxon>Eukaryota</taxon>
        <taxon>Viridiplantae</taxon>
        <taxon>Streptophyta</taxon>
        <taxon>Embryophyta</taxon>
        <taxon>Tracheophyta</taxon>
        <taxon>Spermatophyta</taxon>
        <taxon>Magnoliopsida</taxon>
        <taxon>Ranunculales</taxon>
        <taxon>Ranunculaceae</taxon>
        <taxon>Coptidoideae</taxon>
        <taxon>Coptis</taxon>
    </lineage>
</organism>
<sequence length="37" mass="4058">MDLIGIGRHAKTSRNDIRKNDCSNVCLLGSVHAICMD</sequence>
<dbReference type="EMBL" id="JADFTS010000005">
    <property type="protein sequence ID" value="KAF9607352.1"/>
    <property type="molecule type" value="Genomic_DNA"/>
</dbReference>
<keyword evidence="2" id="KW-1185">Reference proteome</keyword>
<gene>
    <name evidence="1" type="ORF">IFM89_033940</name>
</gene>
<dbReference type="Proteomes" id="UP000631114">
    <property type="component" value="Unassembled WGS sequence"/>
</dbReference>
<evidence type="ECO:0000313" key="2">
    <source>
        <dbReference type="Proteomes" id="UP000631114"/>
    </source>
</evidence>
<reference evidence="1 2" key="1">
    <citation type="submission" date="2020-10" db="EMBL/GenBank/DDBJ databases">
        <title>The Coptis chinensis genome and diversification of protoberbering-type alkaloids.</title>
        <authorList>
            <person name="Wang B."/>
            <person name="Shu S."/>
            <person name="Song C."/>
            <person name="Liu Y."/>
        </authorList>
    </citation>
    <scope>NUCLEOTIDE SEQUENCE [LARGE SCALE GENOMIC DNA]</scope>
    <source>
        <strain evidence="1">HL-2020</strain>
        <tissue evidence="1">Leaf</tissue>
    </source>
</reference>
<accession>A0A835HZM6</accession>
<proteinExistence type="predicted"/>
<name>A0A835HZM6_9MAGN</name>
<evidence type="ECO:0000313" key="1">
    <source>
        <dbReference type="EMBL" id="KAF9607352.1"/>
    </source>
</evidence>
<feature type="non-terminal residue" evidence="1">
    <location>
        <position position="37"/>
    </location>
</feature>
<dbReference type="AlphaFoldDB" id="A0A835HZM6"/>
<comment type="caution">
    <text evidence="1">The sequence shown here is derived from an EMBL/GenBank/DDBJ whole genome shotgun (WGS) entry which is preliminary data.</text>
</comment>